<keyword evidence="3" id="KW-1185">Reference proteome</keyword>
<feature type="transmembrane region" description="Helical" evidence="1">
    <location>
        <begin position="49"/>
        <end position="71"/>
    </location>
</feature>
<gene>
    <name evidence="2" type="ORF">EV356DRAFT_132450</name>
</gene>
<sequence length="79" mass="8799">MAARVQSLSTVSNVPKVLSEYCRGVFISLYLSLEDRAHRIGLSHADVQVYELLICYATILSLLSPLFNRIIGLQINSMS</sequence>
<accession>A0A6A6HAY5</accession>
<dbReference type="Proteomes" id="UP000800092">
    <property type="component" value="Unassembled WGS sequence"/>
</dbReference>
<keyword evidence="1" id="KW-0812">Transmembrane</keyword>
<protein>
    <submittedName>
        <fullName evidence="2">Uncharacterized protein</fullName>
    </submittedName>
</protein>
<dbReference type="EMBL" id="ML991794">
    <property type="protein sequence ID" value="KAF2234991.1"/>
    <property type="molecule type" value="Genomic_DNA"/>
</dbReference>
<evidence type="ECO:0000313" key="3">
    <source>
        <dbReference type="Proteomes" id="UP000800092"/>
    </source>
</evidence>
<evidence type="ECO:0000313" key="2">
    <source>
        <dbReference type="EMBL" id="KAF2234991.1"/>
    </source>
</evidence>
<name>A0A6A6HAY5_VIRVR</name>
<keyword evidence="1" id="KW-1133">Transmembrane helix</keyword>
<keyword evidence="1" id="KW-0472">Membrane</keyword>
<organism evidence="2 3">
    <name type="scientific">Viridothelium virens</name>
    <name type="common">Speckled blister lichen</name>
    <name type="synonym">Trypethelium virens</name>
    <dbReference type="NCBI Taxonomy" id="1048519"/>
    <lineage>
        <taxon>Eukaryota</taxon>
        <taxon>Fungi</taxon>
        <taxon>Dikarya</taxon>
        <taxon>Ascomycota</taxon>
        <taxon>Pezizomycotina</taxon>
        <taxon>Dothideomycetes</taxon>
        <taxon>Dothideomycetes incertae sedis</taxon>
        <taxon>Trypetheliales</taxon>
        <taxon>Trypetheliaceae</taxon>
        <taxon>Viridothelium</taxon>
    </lineage>
</organism>
<proteinExistence type="predicted"/>
<evidence type="ECO:0000256" key="1">
    <source>
        <dbReference type="SAM" id="Phobius"/>
    </source>
</evidence>
<reference evidence="2" key="1">
    <citation type="journal article" date="2020" name="Stud. Mycol.">
        <title>101 Dothideomycetes genomes: a test case for predicting lifestyles and emergence of pathogens.</title>
        <authorList>
            <person name="Haridas S."/>
            <person name="Albert R."/>
            <person name="Binder M."/>
            <person name="Bloem J."/>
            <person name="Labutti K."/>
            <person name="Salamov A."/>
            <person name="Andreopoulos B."/>
            <person name="Baker S."/>
            <person name="Barry K."/>
            <person name="Bills G."/>
            <person name="Bluhm B."/>
            <person name="Cannon C."/>
            <person name="Castanera R."/>
            <person name="Culley D."/>
            <person name="Daum C."/>
            <person name="Ezra D."/>
            <person name="Gonzalez J."/>
            <person name="Henrissat B."/>
            <person name="Kuo A."/>
            <person name="Liang C."/>
            <person name="Lipzen A."/>
            <person name="Lutzoni F."/>
            <person name="Magnuson J."/>
            <person name="Mondo S."/>
            <person name="Nolan M."/>
            <person name="Ohm R."/>
            <person name="Pangilinan J."/>
            <person name="Park H.-J."/>
            <person name="Ramirez L."/>
            <person name="Alfaro M."/>
            <person name="Sun H."/>
            <person name="Tritt A."/>
            <person name="Yoshinaga Y."/>
            <person name="Zwiers L.-H."/>
            <person name="Turgeon B."/>
            <person name="Goodwin S."/>
            <person name="Spatafora J."/>
            <person name="Crous P."/>
            <person name="Grigoriev I."/>
        </authorList>
    </citation>
    <scope>NUCLEOTIDE SEQUENCE</scope>
    <source>
        <strain evidence="2">Tuck. ex Michener</strain>
    </source>
</reference>
<dbReference type="AlphaFoldDB" id="A0A6A6HAY5"/>